<dbReference type="EMBL" id="LVEP01000035">
    <property type="protein sequence ID" value="OCB75215.1"/>
    <property type="molecule type" value="Genomic_DNA"/>
</dbReference>
<accession>A0A1B9DZT4</accession>
<name>A0A1B9DZT4_9FLAO</name>
<dbReference type="Proteomes" id="UP000093510">
    <property type="component" value="Unassembled WGS sequence"/>
</dbReference>
<evidence type="ECO:0000313" key="1">
    <source>
        <dbReference type="EMBL" id="OCB75215.1"/>
    </source>
</evidence>
<comment type="caution">
    <text evidence="1">The sequence shown here is derived from an EMBL/GenBank/DDBJ whole genome shotgun (WGS) entry which is preliminary data.</text>
</comment>
<dbReference type="STRING" id="1763534.GCA_001831475_00436"/>
<dbReference type="InterPro" id="IPR010664">
    <property type="entry name" value="LipoPS_assembly_LptC-rel"/>
</dbReference>
<dbReference type="Gene3D" id="2.60.450.10">
    <property type="entry name" value="Lipopolysaccharide (LPS) transport protein A like domain"/>
    <property type="match status" value="1"/>
</dbReference>
<gene>
    <name evidence="1" type="ORF">LPBF_09150</name>
</gene>
<dbReference type="GO" id="GO:0005886">
    <property type="term" value="C:plasma membrane"/>
    <property type="evidence" value="ECO:0007669"/>
    <property type="project" value="InterPro"/>
</dbReference>
<keyword evidence="2" id="KW-1185">Reference proteome</keyword>
<dbReference type="InterPro" id="IPR026265">
    <property type="entry name" value="LptC"/>
</dbReference>
<dbReference type="GO" id="GO:0015221">
    <property type="term" value="F:lipopolysaccharide transmembrane transporter activity"/>
    <property type="evidence" value="ECO:0007669"/>
    <property type="project" value="InterPro"/>
</dbReference>
<proteinExistence type="predicted"/>
<dbReference type="PROSITE" id="PS51257">
    <property type="entry name" value="PROKAR_LIPOPROTEIN"/>
    <property type="match status" value="1"/>
</dbReference>
<dbReference type="OrthoDB" id="1427074at2"/>
<organism evidence="1 2">
    <name type="scientific">Flavobacterium crassostreae</name>
    <dbReference type="NCBI Taxonomy" id="1763534"/>
    <lineage>
        <taxon>Bacteria</taxon>
        <taxon>Pseudomonadati</taxon>
        <taxon>Bacteroidota</taxon>
        <taxon>Flavobacteriia</taxon>
        <taxon>Flavobacteriales</taxon>
        <taxon>Flavobacteriaceae</taxon>
        <taxon>Flavobacterium</taxon>
    </lineage>
</organism>
<protein>
    <submittedName>
        <fullName evidence="1">LPS export ABC transporter periplasmic protein LptC</fullName>
    </submittedName>
</protein>
<dbReference type="RefSeq" id="WP_066335421.1">
    <property type="nucleotide sequence ID" value="NZ_CP017688.1"/>
</dbReference>
<reference evidence="1 2" key="1">
    <citation type="submission" date="2016-03" db="EMBL/GenBank/DDBJ databases">
        <authorList>
            <person name="Ploux O."/>
        </authorList>
    </citation>
    <scope>NUCLEOTIDE SEQUENCE [LARGE SCALE GENOMIC DNA]</scope>
    <source>
        <strain evidence="1 2">LPB0076</strain>
    </source>
</reference>
<dbReference type="AlphaFoldDB" id="A0A1B9DZT4"/>
<dbReference type="Pfam" id="PF06835">
    <property type="entry name" value="LptC"/>
    <property type="match status" value="1"/>
</dbReference>
<sequence>MILSKKYKIVPVVTAIAVTLFFGCESNFKEVQKINFTEFTPNGDADNVNLKYTDSGLVKVVLISPKMLDFATVDFPFTEFPKGIDVTFYDANASKTRVTARYAVSYKQTGIIDLQGKVKIATEKGQLLETEQLYYDQKNEWFFTEKKFKFTDAKGVSNGQGIDFSRDFKVVRSQKITAAIESAE</sequence>
<evidence type="ECO:0000313" key="2">
    <source>
        <dbReference type="Proteomes" id="UP000093510"/>
    </source>
</evidence>
<dbReference type="NCBIfam" id="TIGR04409">
    <property type="entry name" value="LptC_YrbK"/>
    <property type="match status" value="1"/>
</dbReference>